<gene>
    <name evidence="7" type="ORF">FRZ32_02930</name>
</gene>
<dbReference type="Pfam" id="PF03717">
    <property type="entry name" value="PBP_dimer"/>
    <property type="match status" value="1"/>
</dbReference>
<dbReference type="Gene3D" id="3.30.450.330">
    <property type="match status" value="1"/>
</dbReference>
<dbReference type="SUPFAM" id="SSF56519">
    <property type="entry name" value="Penicillin binding protein dimerisation domain"/>
    <property type="match status" value="1"/>
</dbReference>
<dbReference type="PANTHER" id="PTHR30627:SF1">
    <property type="entry name" value="PEPTIDOGLYCAN D,D-TRANSPEPTIDASE FTSI"/>
    <property type="match status" value="1"/>
</dbReference>
<dbReference type="Proteomes" id="UP000321249">
    <property type="component" value="Unassembled WGS sequence"/>
</dbReference>
<keyword evidence="2" id="KW-0121">Carboxypeptidase</keyword>
<dbReference type="GO" id="GO:0008658">
    <property type="term" value="F:penicillin binding"/>
    <property type="evidence" value="ECO:0007669"/>
    <property type="project" value="InterPro"/>
</dbReference>
<evidence type="ECO:0000256" key="1">
    <source>
        <dbReference type="ARBA" id="ARBA00004370"/>
    </source>
</evidence>
<dbReference type="SUPFAM" id="SSF56601">
    <property type="entry name" value="beta-lactamase/transpeptidase-like"/>
    <property type="match status" value="1"/>
</dbReference>
<evidence type="ECO:0000259" key="5">
    <source>
        <dbReference type="Pfam" id="PF00905"/>
    </source>
</evidence>
<name>A0A5C6TSN4_9SPHN</name>
<organism evidence="7 8">
    <name type="scientific">Allosphingosinicella ginsenosidimutans</name>
    <dbReference type="NCBI Taxonomy" id="1176539"/>
    <lineage>
        <taxon>Bacteria</taxon>
        <taxon>Pseudomonadati</taxon>
        <taxon>Pseudomonadota</taxon>
        <taxon>Alphaproteobacteria</taxon>
        <taxon>Sphingomonadales</taxon>
        <taxon>Sphingomonadaceae</taxon>
        <taxon>Allosphingosinicella</taxon>
    </lineage>
</organism>
<keyword evidence="3 4" id="KW-0472">Membrane</keyword>
<dbReference type="GO" id="GO:0004180">
    <property type="term" value="F:carboxypeptidase activity"/>
    <property type="evidence" value="ECO:0007669"/>
    <property type="project" value="UniProtKB-KW"/>
</dbReference>
<dbReference type="InterPro" id="IPR036138">
    <property type="entry name" value="PBP_dimer_sf"/>
</dbReference>
<evidence type="ECO:0000313" key="7">
    <source>
        <dbReference type="EMBL" id="TXC62708.1"/>
    </source>
</evidence>
<dbReference type="InterPro" id="IPR001460">
    <property type="entry name" value="PCN-bd_Tpept"/>
</dbReference>
<proteinExistence type="predicted"/>
<reference evidence="7 8" key="1">
    <citation type="journal article" date="2015" name="J. Microbiol.">
        <title>Sphingosinicella ginsenosidimutans sp. nov., with ginsenoside converting activity.</title>
        <authorList>
            <person name="Kim J.K."/>
            <person name="Kang M.S."/>
            <person name="Park S.C."/>
            <person name="Kim K.M."/>
            <person name="Choi K."/>
            <person name="Yoon M.H."/>
            <person name="Im W.T."/>
        </authorList>
    </citation>
    <scope>NUCLEOTIDE SEQUENCE [LARGE SCALE GENOMIC DNA]</scope>
    <source>
        <strain evidence="7 8">BS-11</strain>
    </source>
</reference>
<dbReference type="PANTHER" id="PTHR30627">
    <property type="entry name" value="PEPTIDOGLYCAN D,D-TRANSPEPTIDASE"/>
    <property type="match status" value="1"/>
</dbReference>
<dbReference type="Gene3D" id="3.90.1310.10">
    <property type="entry name" value="Penicillin-binding protein 2a (Domain 2)"/>
    <property type="match status" value="1"/>
</dbReference>
<keyword evidence="4" id="KW-0812">Transmembrane</keyword>
<evidence type="ECO:0000259" key="6">
    <source>
        <dbReference type="Pfam" id="PF03717"/>
    </source>
</evidence>
<dbReference type="EMBL" id="VOQQ01000001">
    <property type="protein sequence ID" value="TXC62708.1"/>
    <property type="molecule type" value="Genomic_DNA"/>
</dbReference>
<dbReference type="InterPro" id="IPR012338">
    <property type="entry name" value="Beta-lactam/transpept-like"/>
</dbReference>
<accession>A0A5C6TSN4</accession>
<dbReference type="Pfam" id="PF00905">
    <property type="entry name" value="Transpeptidase"/>
    <property type="match status" value="1"/>
</dbReference>
<dbReference type="OrthoDB" id="9789078at2"/>
<protein>
    <submittedName>
        <fullName evidence="7">Penicillin-binding protein 2</fullName>
    </submittedName>
</protein>
<dbReference type="InterPro" id="IPR050515">
    <property type="entry name" value="Beta-lactam/transpept"/>
</dbReference>
<evidence type="ECO:0000256" key="2">
    <source>
        <dbReference type="ARBA" id="ARBA00022645"/>
    </source>
</evidence>
<comment type="subcellular location">
    <subcellularLocation>
        <location evidence="1">Membrane</location>
    </subcellularLocation>
</comment>
<evidence type="ECO:0000256" key="3">
    <source>
        <dbReference type="ARBA" id="ARBA00023136"/>
    </source>
</evidence>
<dbReference type="GO" id="GO:0071555">
    <property type="term" value="P:cell wall organization"/>
    <property type="evidence" value="ECO:0007669"/>
    <property type="project" value="TreeGrafter"/>
</dbReference>
<feature type="domain" description="Penicillin-binding protein transpeptidase" evidence="5">
    <location>
        <begin position="231"/>
        <end position="516"/>
    </location>
</feature>
<keyword evidence="2" id="KW-0378">Hydrolase</keyword>
<dbReference type="RefSeq" id="WP_147042096.1">
    <property type="nucleotide sequence ID" value="NZ_BAABIR010000002.1"/>
</dbReference>
<evidence type="ECO:0000313" key="8">
    <source>
        <dbReference type="Proteomes" id="UP000321249"/>
    </source>
</evidence>
<keyword evidence="8" id="KW-1185">Reference proteome</keyword>
<dbReference type="Gene3D" id="3.40.710.10">
    <property type="entry name" value="DD-peptidase/beta-lactamase superfamily"/>
    <property type="match status" value="1"/>
</dbReference>
<evidence type="ECO:0000256" key="4">
    <source>
        <dbReference type="SAM" id="Phobius"/>
    </source>
</evidence>
<keyword evidence="4" id="KW-1133">Transmembrane helix</keyword>
<dbReference type="InterPro" id="IPR005311">
    <property type="entry name" value="PBP_dimer"/>
</dbReference>
<dbReference type="AlphaFoldDB" id="A0A5C6TSN4"/>
<comment type="caution">
    <text evidence="7">The sequence shown here is derived from an EMBL/GenBank/DDBJ whole genome shotgun (WGS) entry which is preliminary data.</text>
</comment>
<feature type="domain" description="Penicillin-binding protein dimerisation" evidence="6">
    <location>
        <begin position="67"/>
        <end position="177"/>
    </location>
</feature>
<feature type="transmembrane region" description="Helical" evidence="4">
    <location>
        <begin position="28"/>
        <end position="48"/>
    </location>
</feature>
<sequence length="569" mass="60860">MATIAARIVHDTAPANQRQGLSLTHQRLMLVLLLFVGVTALIGLRLVWLGAFSDRNAATTVADASIPPRADIVDRNGLPLAQTIEAWSIGVHPRNVIANKAQLAERLHALMPGRSAADYLAILNSGANYHYLARRAVPELVQRVNALGEPGIVFNREPERLYPQTALAGHVLGWVDADGHGVAGIERAMEPRLTDPRLRGAPLALSIDSRVQAALESELDQAVTGMSAEGGTGIIMDVHTGEVVAMASAPTFNPNAAGQSDPSALYNRATMGVYELGSTFKPITVASALEAGVVTSMSQRWDASAPLPIGRFRIHDDEPMGRSLTIPEILVHSSNIASARIADAMGAERMEHAFRALGFDRPADIEIRERSRTLWPRDWGRATVLTSGFGHGIAITPLHLATAYCALVNGGIWRPATLLRVDPGHEAEGRRVFSEATSARMRQLLRMIVLRGTGRNANVPGFRIGGKTGTAEKVAAGGGYNRHVNVSTFAAAFPMDQPRYVVLVMMDAPRGTAANHGVTTAAWTSAPVVARVVQRIGPLLGVIPDERRDIDVSELMPLVAGAEPSPTVQ</sequence>
<keyword evidence="2" id="KW-0645">Protease</keyword>
<dbReference type="GO" id="GO:0005886">
    <property type="term" value="C:plasma membrane"/>
    <property type="evidence" value="ECO:0007669"/>
    <property type="project" value="TreeGrafter"/>
</dbReference>